<evidence type="ECO:0000313" key="7">
    <source>
        <dbReference type="Proteomes" id="UP001500713"/>
    </source>
</evidence>
<keyword evidence="7" id="KW-1185">Reference proteome</keyword>
<comment type="subcellular location">
    <subcellularLocation>
        <location evidence="1">Membrane</location>
        <topology evidence="1">Multi-pass membrane protein</topology>
    </subcellularLocation>
</comment>
<gene>
    <name evidence="6" type="ORF">GCM10009096_27810</name>
</gene>
<dbReference type="Pfam" id="PF13564">
    <property type="entry name" value="DoxX_2"/>
    <property type="match status" value="1"/>
</dbReference>
<dbReference type="Proteomes" id="UP001500713">
    <property type="component" value="Unassembled WGS sequence"/>
</dbReference>
<proteinExistence type="predicted"/>
<evidence type="ECO:0000256" key="2">
    <source>
        <dbReference type="ARBA" id="ARBA00022692"/>
    </source>
</evidence>
<feature type="transmembrane region" description="Helical" evidence="5">
    <location>
        <begin position="39"/>
        <end position="60"/>
    </location>
</feature>
<evidence type="ECO:0000256" key="4">
    <source>
        <dbReference type="ARBA" id="ARBA00023136"/>
    </source>
</evidence>
<keyword evidence="2 5" id="KW-0812">Transmembrane</keyword>
<keyword evidence="3 5" id="KW-1133">Transmembrane helix</keyword>
<accession>A0ABN1ATY9</accession>
<sequence length="115" mass="12770">MIYWTSTSLISLYLFASSASYLFHQPTMAGIRDLGFPDFFRIELAILKIAAGIVILLPFTPDPMKEWAYAGITLFLLTAIIAHHAHGDPVILNIINLLIFIVLGVSYTSRMSSLP</sequence>
<dbReference type="RefSeq" id="WP_229956704.1">
    <property type="nucleotide sequence ID" value="NZ_BAAAEM010000003.1"/>
</dbReference>
<dbReference type="EMBL" id="BAAAEM010000003">
    <property type="protein sequence ID" value="GAA0483748.1"/>
    <property type="molecule type" value="Genomic_DNA"/>
</dbReference>
<comment type="caution">
    <text evidence="6">The sequence shown here is derived from an EMBL/GenBank/DDBJ whole genome shotgun (WGS) entry which is preliminary data.</text>
</comment>
<reference evidence="6 7" key="1">
    <citation type="journal article" date="2019" name="Int. J. Syst. Evol. Microbiol.">
        <title>The Global Catalogue of Microorganisms (GCM) 10K type strain sequencing project: providing services to taxonomists for standard genome sequencing and annotation.</title>
        <authorList>
            <consortium name="The Broad Institute Genomics Platform"/>
            <consortium name="The Broad Institute Genome Sequencing Center for Infectious Disease"/>
            <person name="Wu L."/>
            <person name="Ma J."/>
        </authorList>
    </citation>
    <scope>NUCLEOTIDE SEQUENCE [LARGE SCALE GENOMIC DNA]</scope>
    <source>
        <strain evidence="6 7">JCM 14162</strain>
    </source>
</reference>
<name>A0ABN1ATY9_9SPHN</name>
<protein>
    <submittedName>
        <fullName evidence="6">DoxX family protein</fullName>
    </submittedName>
</protein>
<dbReference type="InterPro" id="IPR032808">
    <property type="entry name" value="DoxX"/>
</dbReference>
<evidence type="ECO:0000313" key="6">
    <source>
        <dbReference type="EMBL" id="GAA0483748.1"/>
    </source>
</evidence>
<evidence type="ECO:0000256" key="3">
    <source>
        <dbReference type="ARBA" id="ARBA00022989"/>
    </source>
</evidence>
<organism evidence="6 7">
    <name type="scientific">Parasphingorhabdus litoris</name>
    <dbReference type="NCBI Taxonomy" id="394733"/>
    <lineage>
        <taxon>Bacteria</taxon>
        <taxon>Pseudomonadati</taxon>
        <taxon>Pseudomonadota</taxon>
        <taxon>Alphaproteobacteria</taxon>
        <taxon>Sphingomonadales</taxon>
        <taxon>Sphingomonadaceae</taxon>
        <taxon>Parasphingorhabdus</taxon>
    </lineage>
</organism>
<evidence type="ECO:0000256" key="1">
    <source>
        <dbReference type="ARBA" id="ARBA00004141"/>
    </source>
</evidence>
<keyword evidence="4 5" id="KW-0472">Membrane</keyword>
<feature type="transmembrane region" description="Helical" evidence="5">
    <location>
        <begin position="67"/>
        <end position="85"/>
    </location>
</feature>
<feature type="transmembrane region" description="Helical" evidence="5">
    <location>
        <begin position="91"/>
        <end position="109"/>
    </location>
</feature>
<evidence type="ECO:0000256" key="5">
    <source>
        <dbReference type="SAM" id="Phobius"/>
    </source>
</evidence>